<evidence type="ECO:0000256" key="1">
    <source>
        <dbReference type="SAM" id="Coils"/>
    </source>
</evidence>
<dbReference type="AlphaFoldDB" id="A0AAD4N5R0"/>
<keyword evidence="4" id="KW-1185">Reference proteome</keyword>
<protein>
    <submittedName>
        <fullName evidence="3">Uncharacterized protein</fullName>
    </submittedName>
</protein>
<keyword evidence="1" id="KW-0175">Coiled coil</keyword>
<feature type="compositionally biased region" description="Basic and acidic residues" evidence="2">
    <location>
        <begin position="143"/>
        <end position="154"/>
    </location>
</feature>
<gene>
    <name evidence="3" type="ORF">DdX_08058</name>
</gene>
<feature type="coiled-coil region" evidence="1">
    <location>
        <begin position="282"/>
        <end position="319"/>
    </location>
</feature>
<accession>A0AAD4N5R0</accession>
<feature type="region of interest" description="Disordered" evidence="2">
    <location>
        <begin position="134"/>
        <end position="236"/>
    </location>
</feature>
<feature type="compositionally biased region" description="Polar residues" evidence="2">
    <location>
        <begin position="155"/>
        <end position="166"/>
    </location>
</feature>
<name>A0AAD4N5R0_9BILA</name>
<dbReference type="Proteomes" id="UP001201812">
    <property type="component" value="Unassembled WGS sequence"/>
</dbReference>
<sequence>MTSNRFDKYLKKPIEKSNQLFHERQSKYACVDDILAVPELHRSQAPTTSSDDVIDLDDDAMEVIKRFERKTLLPLPSDAQKLNNFSTKPPSPDISNVIGIKKKKKRKLEKAIPDPRPLKSFNFYQPANDINQTYRNHQPQAKIKAEARSTEKSLYKSSTMNKQNAVRNIKRESGNSASHAGSSTGDKTVLPSLTSPNRCISDSNVAKISQAKPTNETPPLVRRSIKTETIDDEEPLSSNLLLPTLSAPEDNRPAIQTSAEEMEKLRVLYDICGRELSITSELNTTQKEAGELQKKLNTIRAKERQLKEDLAEIVKQKTEIVKGCSINDAGRTNGRSSNVGS</sequence>
<evidence type="ECO:0000256" key="2">
    <source>
        <dbReference type="SAM" id="MobiDB-lite"/>
    </source>
</evidence>
<proteinExistence type="predicted"/>
<evidence type="ECO:0000313" key="4">
    <source>
        <dbReference type="Proteomes" id="UP001201812"/>
    </source>
</evidence>
<organism evidence="3 4">
    <name type="scientific">Ditylenchus destructor</name>
    <dbReference type="NCBI Taxonomy" id="166010"/>
    <lineage>
        <taxon>Eukaryota</taxon>
        <taxon>Metazoa</taxon>
        <taxon>Ecdysozoa</taxon>
        <taxon>Nematoda</taxon>
        <taxon>Chromadorea</taxon>
        <taxon>Rhabditida</taxon>
        <taxon>Tylenchina</taxon>
        <taxon>Tylenchomorpha</taxon>
        <taxon>Sphaerularioidea</taxon>
        <taxon>Anguinidae</taxon>
        <taxon>Anguininae</taxon>
        <taxon>Ditylenchus</taxon>
    </lineage>
</organism>
<evidence type="ECO:0000313" key="3">
    <source>
        <dbReference type="EMBL" id="KAI1715729.1"/>
    </source>
</evidence>
<reference evidence="3" key="1">
    <citation type="submission" date="2022-01" db="EMBL/GenBank/DDBJ databases">
        <title>Genome Sequence Resource for Two Populations of Ditylenchus destructor, the Migratory Endoparasitic Phytonematode.</title>
        <authorList>
            <person name="Zhang H."/>
            <person name="Lin R."/>
            <person name="Xie B."/>
        </authorList>
    </citation>
    <scope>NUCLEOTIDE SEQUENCE</scope>
    <source>
        <strain evidence="3">BazhouSP</strain>
    </source>
</reference>
<comment type="caution">
    <text evidence="3">The sequence shown here is derived from an EMBL/GenBank/DDBJ whole genome shotgun (WGS) entry which is preliminary data.</text>
</comment>
<feature type="compositionally biased region" description="Polar residues" evidence="2">
    <location>
        <begin position="174"/>
        <end position="217"/>
    </location>
</feature>
<dbReference type="EMBL" id="JAKKPZ010000011">
    <property type="protein sequence ID" value="KAI1715729.1"/>
    <property type="molecule type" value="Genomic_DNA"/>
</dbReference>